<protein>
    <recommendedName>
        <fullName evidence="3">Pentatricopeptide repeat-containing protein</fullName>
    </recommendedName>
</protein>
<dbReference type="NCBIfam" id="TIGR00756">
    <property type="entry name" value="PPR"/>
    <property type="match status" value="2"/>
</dbReference>
<sequence>GKAGCVQKAEEVFANLSSIDQVGYASMIHAYGINGMGVKALQLFHQIPRSLLADYTYVCVLNACSHAGLVDQARLIFTSIESKKEKHYAAMMDCLSRRSLFDEAQQLIDQYELHHPPSPVMYKYGNSSLHDRNERVNELISL</sequence>
<dbReference type="PANTHER" id="PTHR47928:SF207">
    <property type="entry name" value="PENTATRICOPEPTIDE REPEAT-CONTAINING PROTEIN"/>
    <property type="match status" value="1"/>
</dbReference>
<reference evidence="1" key="1">
    <citation type="submission" date="2021-02" db="EMBL/GenBank/DDBJ databases">
        <authorList>
            <person name="Nowell W R."/>
        </authorList>
    </citation>
    <scope>NUCLEOTIDE SEQUENCE</scope>
</reference>
<comment type="caution">
    <text evidence="1">The sequence shown here is derived from an EMBL/GenBank/DDBJ whole genome shotgun (WGS) entry which is preliminary data.</text>
</comment>
<evidence type="ECO:0000313" key="1">
    <source>
        <dbReference type="EMBL" id="CAF1687940.1"/>
    </source>
</evidence>
<name>A0A816HGC5_ADIRI</name>
<dbReference type="InterPro" id="IPR050421">
    <property type="entry name" value="PPR"/>
</dbReference>
<feature type="non-terminal residue" evidence="1">
    <location>
        <position position="1"/>
    </location>
</feature>
<dbReference type="EMBL" id="CAJNOR010017919">
    <property type="protein sequence ID" value="CAF1687940.1"/>
    <property type="molecule type" value="Genomic_DNA"/>
</dbReference>
<dbReference type="InterPro" id="IPR002885">
    <property type="entry name" value="PPR_rpt"/>
</dbReference>
<keyword evidence="2" id="KW-1185">Reference proteome</keyword>
<gene>
    <name evidence="1" type="ORF">XAT740_LOCUS62628</name>
</gene>
<evidence type="ECO:0000313" key="2">
    <source>
        <dbReference type="Proteomes" id="UP000663828"/>
    </source>
</evidence>
<evidence type="ECO:0008006" key="3">
    <source>
        <dbReference type="Google" id="ProtNLM"/>
    </source>
</evidence>
<dbReference type="AlphaFoldDB" id="A0A816HGC5"/>
<dbReference type="Gene3D" id="1.25.40.10">
    <property type="entry name" value="Tetratricopeptide repeat domain"/>
    <property type="match status" value="2"/>
</dbReference>
<proteinExistence type="predicted"/>
<dbReference type="Proteomes" id="UP000663828">
    <property type="component" value="Unassembled WGS sequence"/>
</dbReference>
<dbReference type="Pfam" id="PF01535">
    <property type="entry name" value="PPR"/>
    <property type="match status" value="3"/>
</dbReference>
<dbReference type="InterPro" id="IPR011990">
    <property type="entry name" value="TPR-like_helical_dom_sf"/>
</dbReference>
<organism evidence="1 2">
    <name type="scientific">Adineta ricciae</name>
    <name type="common">Rotifer</name>
    <dbReference type="NCBI Taxonomy" id="249248"/>
    <lineage>
        <taxon>Eukaryota</taxon>
        <taxon>Metazoa</taxon>
        <taxon>Spiralia</taxon>
        <taxon>Gnathifera</taxon>
        <taxon>Rotifera</taxon>
        <taxon>Eurotatoria</taxon>
        <taxon>Bdelloidea</taxon>
        <taxon>Adinetida</taxon>
        <taxon>Adinetidae</taxon>
        <taxon>Adineta</taxon>
    </lineage>
</organism>
<dbReference type="PANTHER" id="PTHR47928">
    <property type="entry name" value="REPEAT-CONTAINING PROTEIN, PUTATIVE-RELATED"/>
    <property type="match status" value="1"/>
</dbReference>
<accession>A0A816HGC5</accession>